<dbReference type="HOGENOM" id="CLU_370523_0_0_1"/>
<dbReference type="VEuPathDB" id="FungiDB:LELG_02806"/>
<dbReference type="InParanoid" id="A5DZL9"/>
<name>A5DZL9_LODEL</name>
<dbReference type="OrthoDB" id="4075894at2759"/>
<dbReference type="OMA" id="PFIMFHY"/>
<organism evidence="1 2">
    <name type="scientific">Lodderomyces elongisporus (strain ATCC 11503 / CBS 2605 / JCM 1781 / NBRC 1676 / NRRL YB-4239)</name>
    <name type="common">Yeast</name>
    <name type="synonym">Saccharomyces elongisporus</name>
    <dbReference type="NCBI Taxonomy" id="379508"/>
    <lineage>
        <taxon>Eukaryota</taxon>
        <taxon>Fungi</taxon>
        <taxon>Dikarya</taxon>
        <taxon>Ascomycota</taxon>
        <taxon>Saccharomycotina</taxon>
        <taxon>Pichiomycetes</taxon>
        <taxon>Debaryomycetaceae</taxon>
        <taxon>Candida/Lodderomyces clade</taxon>
        <taxon>Lodderomyces</taxon>
    </lineage>
</organism>
<dbReference type="AlphaFoldDB" id="A5DZL9"/>
<dbReference type="eggNOG" id="ENOG502RPSC">
    <property type="taxonomic scope" value="Eukaryota"/>
</dbReference>
<reference evidence="1 2" key="1">
    <citation type="journal article" date="2009" name="Nature">
        <title>Evolution of pathogenicity and sexual reproduction in eight Candida genomes.</title>
        <authorList>
            <person name="Butler G."/>
            <person name="Rasmussen M.D."/>
            <person name="Lin M.F."/>
            <person name="Santos M.A."/>
            <person name="Sakthikumar S."/>
            <person name="Munro C.A."/>
            <person name="Rheinbay E."/>
            <person name="Grabherr M."/>
            <person name="Forche A."/>
            <person name="Reedy J.L."/>
            <person name="Agrafioti I."/>
            <person name="Arnaud M.B."/>
            <person name="Bates S."/>
            <person name="Brown A.J."/>
            <person name="Brunke S."/>
            <person name="Costanzo M.C."/>
            <person name="Fitzpatrick D.A."/>
            <person name="de Groot P.W."/>
            <person name="Harris D."/>
            <person name="Hoyer L.L."/>
            <person name="Hube B."/>
            <person name="Klis F.M."/>
            <person name="Kodira C."/>
            <person name="Lennard N."/>
            <person name="Logue M.E."/>
            <person name="Martin R."/>
            <person name="Neiman A.M."/>
            <person name="Nikolaou E."/>
            <person name="Quail M.A."/>
            <person name="Quinn J."/>
            <person name="Santos M.C."/>
            <person name="Schmitzberger F.F."/>
            <person name="Sherlock G."/>
            <person name="Shah P."/>
            <person name="Silverstein K.A."/>
            <person name="Skrzypek M.S."/>
            <person name="Soll D."/>
            <person name="Staggs R."/>
            <person name="Stansfield I."/>
            <person name="Stumpf M.P."/>
            <person name="Sudbery P.E."/>
            <person name="Srikantha T."/>
            <person name="Zeng Q."/>
            <person name="Berman J."/>
            <person name="Berriman M."/>
            <person name="Heitman J."/>
            <person name="Gow N.A."/>
            <person name="Lorenz M.C."/>
            <person name="Birren B.W."/>
            <person name="Kellis M."/>
            <person name="Cuomo C.A."/>
        </authorList>
    </citation>
    <scope>NUCLEOTIDE SEQUENCE [LARGE SCALE GENOMIC DNA]</scope>
    <source>
        <strain evidence="2">ATCC 11503 / BCRC 21390 / CBS 2605 / JCM 1781 / NBRC 1676 / NRRL YB-4239</strain>
    </source>
</reference>
<proteinExistence type="predicted"/>
<keyword evidence="2" id="KW-1185">Reference proteome</keyword>
<dbReference type="Proteomes" id="UP000001996">
    <property type="component" value="Unassembled WGS sequence"/>
</dbReference>
<evidence type="ECO:0000313" key="2">
    <source>
        <dbReference type="Proteomes" id="UP000001996"/>
    </source>
</evidence>
<evidence type="ECO:0000313" key="1">
    <source>
        <dbReference type="EMBL" id="EDK44627.1"/>
    </source>
</evidence>
<accession>A5DZL9</accession>
<gene>
    <name evidence="1" type="ORF">LELG_02806</name>
</gene>
<dbReference type="EMBL" id="CH981526">
    <property type="protein sequence ID" value="EDK44627.1"/>
    <property type="molecule type" value="Genomic_DNA"/>
</dbReference>
<protein>
    <submittedName>
        <fullName evidence="1">Uncharacterized protein</fullName>
    </submittedName>
</protein>
<sequence>MLHYIANKHGVCFRCIAKVRKGYTYATLSPTQSNVGDKVSSFSFSMPPKQLSSFANSTLPLEQLKRSKQPKLEEKINRTMLKHGKKKVARGEHYLTVSQDTYPHPFTTMGKEEVLSLTYKELLYLNTFQFQSVEERKKVCNSLASFIGDELLANTKLASRIYTSVQKDDMKLEITSQLLDRFAKDSFSTSIIQFMAQSTHSDTRELFCKNIKAIVEEKSTVLSNTDAKSRYLMSYLYKLAQTQVINEKTIYIGNDLFSKILQLVPSSQYGDLYSYMVHINVRPQNSELIDKLRKILLKGTERSRFIARTGFLHPVWHDLNKTSFSELHSARVIEHFDMKEFLRNTFSFVNRKEHTLSIWSLKCMEAKFEKLCAAETSNRMMRQHLSYMLVTAFHVVTELKDVKSGLPILQYMTTNNIGVTFSRYHTILRKLRRSLLYDEFSTVLNGMDLKLLTREEKLIVAEEILRLIKRRYPTSPKVLLGYVGAMFGKCESGTTLDVLNEMGLLSWPYEKTHYSKISSTNVVELANVDEALGGLDLNCTTLGHLYEVVFRSLKEHTGYQLDASILMKYYLLFEKCLTNHPQINFSDRPITVFIDHLIRAQDPLSELYKISKLNYNCVKRVFEFYSNFSINLKSEHIDCRNFEKLIETAIFQFSDLSFATKVIQYLSLKGKLSFKQIYPFVSYYFENGNMEETKKWFQILNDGGYSATSRHIKSLIHISQSLGTESVFGQHYKSLHFSKKRANRRLLETFELQSVPVSFAEEPDIE</sequence>